<dbReference type="EMBL" id="JACAZI010000017">
    <property type="protein sequence ID" value="KAF7342109.1"/>
    <property type="molecule type" value="Genomic_DNA"/>
</dbReference>
<dbReference type="CDD" id="cd12087">
    <property type="entry name" value="TM_EGFR-like"/>
    <property type="match status" value="1"/>
</dbReference>
<feature type="region of interest" description="Disordered" evidence="1">
    <location>
        <begin position="306"/>
        <end position="331"/>
    </location>
</feature>
<accession>A0A8H6XKK3</accession>
<organism evidence="3 4">
    <name type="scientific">Mycena venus</name>
    <dbReference type="NCBI Taxonomy" id="2733690"/>
    <lineage>
        <taxon>Eukaryota</taxon>
        <taxon>Fungi</taxon>
        <taxon>Dikarya</taxon>
        <taxon>Basidiomycota</taxon>
        <taxon>Agaricomycotina</taxon>
        <taxon>Agaricomycetes</taxon>
        <taxon>Agaricomycetidae</taxon>
        <taxon>Agaricales</taxon>
        <taxon>Marasmiineae</taxon>
        <taxon>Mycenaceae</taxon>
        <taxon>Mycena</taxon>
    </lineage>
</organism>
<keyword evidence="2" id="KW-0472">Membrane</keyword>
<protein>
    <recommendedName>
        <fullName evidence="5">Transmembrane protein</fullName>
    </recommendedName>
</protein>
<dbReference type="Gene3D" id="2.60.120.260">
    <property type="entry name" value="Galactose-binding domain-like"/>
    <property type="match status" value="2"/>
</dbReference>
<evidence type="ECO:0000313" key="3">
    <source>
        <dbReference type="EMBL" id="KAF7342109.1"/>
    </source>
</evidence>
<reference evidence="3" key="1">
    <citation type="submission" date="2020-05" db="EMBL/GenBank/DDBJ databases">
        <title>Mycena genomes resolve the evolution of fungal bioluminescence.</title>
        <authorList>
            <person name="Tsai I.J."/>
        </authorList>
    </citation>
    <scope>NUCLEOTIDE SEQUENCE</scope>
    <source>
        <strain evidence="3">CCC161011</strain>
    </source>
</reference>
<keyword evidence="2" id="KW-0812">Transmembrane</keyword>
<dbReference type="PANTHER" id="PTHR16861:SF4">
    <property type="entry name" value="SH3 DOMAIN PROTEIN (AFU_ORTHOLOGUE AFUA_1G13610)"/>
    <property type="match status" value="1"/>
</dbReference>
<feature type="transmembrane region" description="Helical" evidence="2">
    <location>
        <begin position="338"/>
        <end position="362"/>
    </location>
</feature>
<name>A0A8H6XKK3_9AGAR</name>
<evidence type="ECO:0000313" key="4">
    <source>
        <dbReference type="Proteomes" id="UP000620124"/>
    </source>
</evidence>
<dbReference type="PANTHER" id="PTHR16861">
    <property type="entry name" value="GLYCOPROTEIN 38"/>
    <property type="match status" value="1"/>
</dbReference>
<dbReference type="OrthoDB" id="3029306at2759"/>
<evidence type="ECO:0000256" key="1">
    <source>
        <dbReference type="SAM" id="MobiDB-lite"/>
    </source>
</evidence>
<comment type="caution">
    <text evidence="3">The sequence shown here is derived from an EMBL/GenBank/DDBJ whole genome shotgun (WGS) entry which is preliminary data.</text>
</comment>
<keyword evidence="4" id="KW-1185">Reference proteome</keyword>
<keyword evidence="2" id="KW-1133">Transmembrane helix</keyword>
<evidence type="ECO:0008006" key="5">
    <source>
        <dbReference type="Google" id="ProtNLM"/>
    </source>
</evidence>
<gene>
    <name evidence="3" type="ORF">MVEN_01798200</name>
</gene>
<dbReference type="Gene3D" id="1.20.5.100">
    <property type="entry name" value="Cytochrome c1, transmembrane anchor, C-terminal"/>
    <property type="match status" value="1"/>
</dbReference>
<dbReference type="AlphaFoldDB" id="A0A8H6XKK3"/>
<sequence length="455" mass="48336">MLIFGVKLCPICARDPLFLAFTDTEARHRAMSAPRRIVVDDTDPAIQYGPSGWFVADSTKLNTIGNYGPVYNGTSHAATTDATLSFPFNGTAITVLGTIAITKDANNNTDPTWDCFVDEIQITNPNPTFQFPENNWALCDQAQIASGSHMLTIQVKSKGQPFYLDQIIYRPLPTVQYDGAVLEYTNTDPSVSFGTGWRQWGVQNVTQTTGAQVALNFHGTGVSLFGYVPTELPHNSTSASYTIDGGPPVPFVLNGLAAQSATLYNAVMFTTNTLTPATHNLVVSYGGDSSKTPLVVGAFYVTNTSTPSTSTSTSAAPGNSPSADASTSTVTTKKSSPVGAIIGGIVGCLVTIALVVGLVFWCRRRRQRQAESIRRTSANPFMASAVGTGPASVSGAQYSYASVPAETYGYPYAQPETPGSPEQQPMTTAYPYAPPGAVAAVQRRGRRTFQQVACA</sequence>
<proteinExistence type="predicted"/>
<dbReference type="Proteomes" id="UP000620124">
    <property type="component" value="Unassembled WGS sequence"/>
</dbReference>
<evidence type="ECO:0000256" key="2">
    <source>
        <dbReference type="SAM" id="Phobius"/>
    </source>
</evidence>